<dbReference type="PANTHER" id="PTHR22550">
    <property type="entry name" value="SPORE GERMINATION PROTEIN"/>
    <property type="match status" value="1"/>
</dbReference>
<accession>A0A2W2BWJ6</accession>
<dbReference type="InterPro" id="IPR036465">
    <property type="entry name" value="vWFA_dom_sf"/>
</dbReference>
<dbReference type="InterPro" id="IPR050768">
    <property type="entry name" value="UPF0353/GerABKA_families"/>
</dbReference>
<feature type="domain" description="VWFA" evidence="6">
    <location>
        <begin position="91"/>
        <end position="287"/>
    </location>
</feature>
<protein>
    <recommendedName>
        <fullName evidence="6">VWFA domain-containing protein</fullName>
    </recommendedName>
</protein>
<evidence type="ECO:0000313" key="8">
    <source>
        <dbReference type="Proteomes" id="UP000248745"/>
    </source>
</evidence>
<keyword evidence="4 5" id="KW-0472">Membrane</keyword>
<dbReference type="Gene3D" id="3.40.50.410">
    <property type="entry name" value="von Willebrand factor, type A domain"/>
    <property type="match status" value="1"/>
</dbReference>
<dbReference type="RefSeq" id="WP_110999734.1">
    <property type="nucleotide sequence ID" value="NZ_QKTW01000019.1"/>
</dbReference>
<dbReference type="InterPro" id="IPR002035">
    <property type="entry name" value="VWF_A"/>
</dbReference>
<dbReference type="Proteomes" id="UP000248745">
    <property type="component" value="Unassembled WGS sequence"/>
</dbReference>
<evidence type="ECO:0000256" key="4">
    <source>
        <dbReference type="ARBA" id="ARBA00023136"/>
    </source>
</evidence>
<dbReference type="SMART" id="SM00327">
    <property type="entry name" value="VWA"/>
    <property type="match status" value="1"/>
</dbReference>
<feature type="transmembrane region" description="Helical" evidence="5">
    <location>
        <begin position="306"/>
        <end position="324"/>
    </location>
</feature>
<dbReference type="AlphaFoldDB" id="A0A2W2BWJ6"/>
<sequence>MLRFQHVLHLLALGAIPFLILLFVGMLFWRRKKLKKLGDESLVSEQLIGYIPGRNTTRFILLSIALIAGIFGWANLQMGAKTDKVQRKGVDMIVALDVSKSMLANDIQPDRLTRAKQLIMRMLDKADNDRVGLVVFAGRAYLQVPLTIDYSAMKMMLATVKPDMIPTQGTVIGDAIDLSLKSFSQKEKKYKSLVIISDGEDHDEHSLAKAKEAAEAGVIIHTVGIGSPQGVTLIDPSTKAPKLDENGNPVVTKLNEAELQNIAAAGRGTYSLLNNTDAVAEKIMGEVDGMEQKNLGAVIFTDYKSYFQYFLIIAFAALLIEWLIPAATKKTKPTTV</sequence>
<comment type="caution">
    <text evidence="7">The sequence shown here is derived from an EMBL/GenBank/DDBJ whole genome shotgun (WGS) entry which is preliminary data.</text>
</comment>
<evidence type="ECO:0000259" key="6">
    <source>
        <dbReference type="PROSITE" id="PS50234"/>
    </source>
</evidence>
<feature type="transmembrane region" description="Helical" evidence="5">
    <location>
        <begin position="59"/>
        <end position="76"/>
    </location>
</feature>
<dbReference type="PANTHER" id="PTHR22550:SF5">
    <property type="entry name" value="LEUCINE ZIPPER PROTEIN 4"/>
    <property type="match status" value="1"/>
</dbReference>
<keyword evidence="3 5" id="KW-1133">Transmembrane helix</keyword>
<reference evidence="7 8" key="1">
    <citation type="submission" date="2018-06" db="EMBL/GenBank/DDBJ databases">
        <title>Mucibacter soli gen. nov., sp. nov., a new member of the family Chitinophagaceae producing mucin.</title>
        <authorList>
            <person name="Kim M.-K."/>
            <person name="Park S."/>
            <person name="Kim T.-S."/>
            <person name="Joung Y."/>
            <person name="Han J.-H."/>
            <person name="Kim S.B."/>
        </authorList>
    </citation>
    <scope>NUCLEOTIDE SEQUENCE [LARGE SCALE GENOMIC DNA]</scope>
    <source>
        <strain evidence="7 8">R1-15</strain>
    </source>
</reference>
<evidence type="ECO:0000256" key="1">
    <source>
        <dbReference type="ARBA" id="ARBA00022475"/>
    </source>
</evidence>
<evidence type="ECO:0000256" key="5">
    <source>
        <dbReference type="SAM" id="Phobius"/>
    </source>
</evidence>
<dbReference type="SUPFAM" id="SSF53300">
    <property type="entry name" value="vWA-like"/>
    <property type="match status" value="1"/>
</dbReference>
<dbReference type="Pfam" id="PF13519">
    <property type="entry name" value="VWA_2"/>
    <property type="match status" value="1"/>
</dbReference>
<evidence type="ECO:0000313" key="7">
    <source>
        <dbReference type="EMBL" id="PZF72223.1"/>
    </source>
</evidence>
<keyword evidence="1" id="KW-1003">Cell membrane</keyword>
<evidence type="ECO:0000256" key="2">
    <source>
        <dbReference type="ARBA" id="ARBA00022692"/>
    </source>
</evidence>
<dbReference type="EMBL" id="QKTW01000019">
    <property type="protein sequence ID" value="PZF72223.1"/>
    <property type="molecule type" value="Genomic_DNA"/>
</dbReference>
<evidence type="ECO:0000256" key="3">
    <source>
        <dbReference type="ARBA" id="ARBA00022989"/>
    </source>
</evidence>
<name>A0A2W2BWJ6_9BACT</name>
<proteinExistence type="predicted"/>
<keyword evidence="8" id="KW-1185">Reference proteome</keyword>
<feature type="transmembrane region" description="Helical" evidence="5">
    <location>
        <begin position="6"/>
        <end position="29"/>
    </location>
</feature>
<dbReference type="OrthoDB" id="6206554at2"/>
<organism evidence="7 8">
    <name type="scientific">Taibaiella soli</name>
    <dbReference type="NCBI Taxonomy" id="1649169"/>
    <lineage>
        <taxon>Bacteria</taxon>
        <taxon>Pseudomonadati</taxon>
        <taxon>Bacteroidota</taxon>
        <taxon>Chitinophagia</taxon>
        <taxon>Chitinophagales</taxon>
        <taxon>Chitinophagaceae</taxon>
        <taxon>Taibaiella</taxon>
    </lineage>
</organism>
<keyword evidence="2 5" id="KW-0812">Transmembrane</keyword>
<dbReference type="PROSITE" id="PS50234">
    <property type="entry name" value="VWFA"/>
    <property type="match status" value="1"/>
</dbReference>
<gene>
    <name evidence="7" type="ORF">DN068_14930</name>
</gene>